<reference evidence="1" key="1">
    <citation type="submission" date="2017-05" db="UniProtKB">
        <authorList>
            <consortium name="EnsemblMetazoa"/>
        </authorList>
    </citation>
    <scope>IDENTIFICATION</scope>
</reference>
<evidence type="ECO:0000313" key="1">
    <source>
        <dbReference type="EnsemblMetazoa" id="Aqu2.1.33315_001"/>
    </source>
</evidence>
<proteinExistence type="predicted"/>
<dbReference type="InParanoid" id="A0A1X7UZA9"/>
<sequence length="107" mass="12415">MDGVPVQVDKSSVPLKRMLLFAVFDKPAKSKALNMKKFNEEYGCLYCYDKGEIKNCAYSYHQDMAHNLRSNKGFEDLAKKRIEQVRCNTALKVKQCQQIQLSYHNAY</sequence>
<organism evidence="1">
    <name type="scientific">Amphimedon queenslandica</name>
    <name type="common">Sponge</name>
    <dbReference type="NCBI Taxonomy" id="400682"/>
    <lineage>
        <taxon>Eukaryota</taxon>
        <taxon>Metazoa</taxon>
        <taxon>Porifera</taxon>
        <taxon>Demospongiae</taxon>
        <taxon>Heteroscleromorpha</taxon>
        <taxon>Haplosclerida</taxon>
        <taxon>Niphatidae</taxon>
        <taxon>Amphimedon</taxon>
    </lineage>
</organism>
<dbReference type="AlphaFoldDB" id="A0A1X7UZA9"/>
<protein>
    <submittedName>
        <fullName evidence="1">Uncharacterized protein</fullName>
    </submittedName>
</protein>
<accession>A0A1X7UZA9</accession>
<dbReference type="EnsemblMetazoa" id="Aqu2.1.33315_001">
    <property type="protein sequence ID" value="Aqu2.1.33315_001"/>
    <property type="gene ID" value="Aqu2.1.33315"/>
</dbReference>
<name>A0A1X7UZA9_AMPQE</name>